<dbReference type="EMBL" id="OU015567">
    <property type="protein sequence ID" value="CAG5111122.1"/>
    <property type="molecule type" value="Genomic_DNA"/>
</dbReference>
<dbReference type="InterPro" id="IPR027197">
    <property type="entry name" value="SLC43A3"/>
</dbReference>
<evidence type="ECO:0000313" key="2">
    <source>
        <dbReference type="EMBL" id="CAG5111122.1"/>
    </source>
</evidence>
<keyword evidence="3" id="KW-1185">Reference proteome</keyword>
<protein>
    <submittedName>
        <fullName evidence="2">Oidioi.mRNA.OKI2018_I69.chr2.g5456.t1.cds</fullName>
    </submittedName>
</protein>
<gene>
    <name evidence="2" type="ORF">OKIOD_LOCUS14221</name>
</gene>
<feature type="transmembrane region" description="Helical" evidence="1">
    <location>
        <begin position="12"/>
        <end position="31"/>
    </location>
</feature>
<accession>A0ABN7SZY1</accession>
<evidence type="ECO:0000256" key="1">
    <source>
        <dbReference type="SAM" id="Phobius"/>
    </source>
</evidence>
<sequence length="162" mass="18404">MVFYNNRTLFTIGTELMAIGGIGVLLTNITVQPIWPKKTSTIGSIFSGTFDGSAGTILLLKVLYEAGIPLQYLFLALFALTGIQWWRTFFVMPAKRLPNPIPEDYDIRKETYFAKFTSSSPPAEQTKEEMELLEENEADSKIDKKKDFMKEIKSVKFILLAY</sequence>
<name>A0ABN7SZY1_OIKDI</name>
<reference evidence="2 3" key="1">
    <citation type="submission" date="2021-04" db="EMBL/GenBank/DDBJ databases">
        <authorList>
            <person name="Bliznina A."/>
        </authorList>
    </citation>
    <scope>NUCLEOTIDE SEQUENCE [LARGE SCALE GENOMIC DNA]</scope>
</reference>
<keyword evidence="1" id="KW-0472">Membrane</keyword>
<keyword evidence="1" id="KW-0812">Transmembrane</keyword>
<dbReference type="Proteomes" id="UP001158576">
    <property type="component" value="Chromosome 2"/>
</dbReference>
<dbReference type="PANTHER" id="PTHR20765">
    <property type="entry name" value="SOLUTE CARRIER FAMILY 43 MEMBER 3-RELATED"/>
    <property type="match status" value="1"/>
</dbReference>
<dbReference type="PANTHER" id="PTHR20765:SF1">
    <property type="entry name" value="EQUILIBRATIVE NUCLEOBASE TRANSPORTER 1"/>
    <property type="match status" value="1"/>
</dbReference>
<feature type="transmembrane region" description="Helical" evidence="1">
    <location>
        <begin position="70"/>
        <end position="86"/>
    </location>
</feature>
<proteinExistence type="predicted"/>
<organism evidence="2 3">
    <name type="scientific">Oikopleura dioica</name>
    <name type="common">Tunicate</name>
    <dbReference type="NCBI Taxonomy" id="34765"/>
    <lineage>
        <taxon>Eukaryota</taxon>
        <taxon>Metazoa</taxon>
        <taxon>Chordata</taxon>
        <taxon>Tunicata</taxon>
        <taxon>Appendicularia</taxon>
        <taxon>Copelata</taxon>
        <taxon>Oikopleuridae</taxon>
        <taxon>Oikopleura</taxon>
    </lineage>
</organism>
<evidence type="ECO:0000313" key="3">
    <source>
        <dbReference type="Proteomes" id="UP001158576"/>
    </source>
</evidence>
<keyword evidence="1" id="KW-1133">Transmembrane helix</keyword>